<evidence type="ECO:0000259" key="2">
    <source>
        <dbReference type="PROSITE" id="PS50833"/>
    </source>
</evidence>
<dbReference type="Gene3D" id="3.40.50.10480">
    <property type="entry name" value="Probable brix-domain ribosomal biogenesis protein"/>
    <property type="match status" value="1"/>
</dbReference>
<gene>
    <name evidence="3" type="ORF">BJ508DRAFT_418860</name>
</gene>
<dbReference type="GO" id="GO:0030687">
    <property type="term" value="C:preribosome, large subunit precursor"/>
    <property type="evidence" value="ECO:0007669"/>
    <property type="project" value="TreeGrafter"/>
</dbReference>
<dbReference type="PANTHER" id="PTHR22734">
    <property type="entry name" value="U3 SMALL NUCLEOLAR RIBONUCLEOPROTEIN PROTEIN IMP4"/>
    <property type="match status" value="1"/>
</dbReference>
<dbReference type="AlphaFoldDB" id="A0A3N4HKR8"/>
<dbReference type="GO" id="GO:0005730">
    <property type="term" value="C:nucleolus"/>
    <property type="evidence" value="ECO:0007669"/>
    <property type="project" value="TreeGrafter"/>
</dbReference>
<dbReference type="PANTHER" id="PTHR22734:SF3">
    <property type="entry name" value="RIBOSOME PRODUCTION FACTOR 1"/>
    <property type="match status" value="1"/>
</dbReference>
<reference evidence="3 4" key="1">
    <citation type="journal article" date="2018" name="Nat. Ecol. Evol.">
        <title>Pezizomycetes genomes reveal the molecular basis of ectomycorrhizal truffle lifestyle.</title>
        <authorList>
            <person name="Murat C."/>
            <person name="Payen T."/>
            <person name="Noel B."/>
            <person name="Kuo A."/>
            <person name="Morin E."/>
            <person name="Chen J."/>
            <person name="Kohler A."/>
            <person name="Krizsan K."/>
            <person name="Balestrini R."/>
            <person name="Da Silva C."/>
            <person name="Montanini B."/>
            <person name="Hainaut M."/>
            <person name="Levati E."/>
            <person name="Barry K.W."/>
            <person name="Belfiori B."/>
            <person name="Cichocki N."/>
            <person name="Clum A."/>
            <person name="Dockter R.B."/>
            <person name="Fauchery L."/>
            <person name="Guy J."/>
            <person name="Iotti M."/>
            <person name="Le Tacon F."/>
            <person name="Lindquist E.A."/>
            <person name="Lipzen A."/>
            <person name="Malagnac F."/>
            <person name="Mello A."/>
            <person name="Molinier V."/>
            <person name="Miyauchi S."/>
            <person name="Poulain J."/>
            <person name="Riccioni C."/>
            <person name="Rubini A."/>
            <person name="Sitrit Y."/>
            <person name="Splivallo R."/>
            <person name="Traeger S."/>
            <person name="Wang M."/>
            <person name="Zifcakova L."/>
            <person name="Wipf D."/>
            <person name="Zambonelli A."/>
            <person name="Paolocci F."/>
            <person name="Nowrousian M."/>
            <person name="Ottonello S."/>
            <person name="Baldrian P."/>
            <person name="Spatafora J.W."/>
            <person name="Henrissat B."/>
            <person name="Nagy L.G."/>
            <person name="Aury J.M."/>
            <person name="Wincker P."/>
            <person name="Grigoriev I.V."/>
            <person name="Bonfante P."/>
            <person name="Martin F.M."/>
        </authorList>
    </citation>
    <scope>NUCLEOTIDE SEQUENCE [LARGE SCALE GENOMIC DNA]</scope>
    <source>
        <strain evidence="3 4">RN42</strain>
    </source>
</reference>
<dbReference type="InterPro" id="IPR044281">
    <property type="entry name" value="IMP4/RPF1"/>
</dbReference>
<dbReference type="PROSITE" id="PS50833">
    <property type="entry name" value="BRIX"/>
    <property type="match status" value="1"/>
</dbReference>
<dbReference type="STRING" id="1160509.A0A3N4HKR8"/>
<organism evidence="3 4">
    <name type="scientific">Ascobolus immersus RN42</name>
    <dbReference type="NCBI Taxonomy" id="1160509"/>
    <lineage>
        <taxon>Eukaryota</taxon>
        <taxon>Fungi</taxon>
        <taxon>Dikarya</taxon>
        <taxon>Ascomycota</taxon>
        <taxon>Pezizomycotina</taxon>
        <taxon>Pezizomycetes</taxon>
        <taxon>Pezizales</taxon>
        <taxon>Ascobolaceae</taxon>
        <taxon>Ascobolus</taxon>
    </lineage>
</organism>
<accession>A0A3N4HKR8</accession>
<dbReference type="GO" id="GO:0042134">
    <property type="term" value="F:rRNA primary transcript binding"/>
    <property type="evidence" value="ECO:0007669"/>
    <property type="project" value="InterPro"/>
</dbReference>
<dbReference type="SUPFAM" id="SSF52954">
    <property type="entry name" value="Class II aaRS ABD-related"/>
    <property type="match status" value="1"/>
</dbReference>
<protein>
    <submittedName>
        <fullName evidence="3">Brix-domain-containing protein</fullName>
    </submittedName>
</protein>
<dbReference type="SMART" id="SM00879">
    <property type="entry name" value="Brix"/>
    <property type="match status" value="1"/>
</dbReference>
<sequence length="382" mass="44169">MAPELTYSKSRNKIRRQEHNVRVKSALSSEKRDMRLKRKRAEDKAPELRRKRLAENIPSTIERMRVFDEKRTGPVITISKKDDEPIDPTKLTDEQKAAIAAAEQKEREELEARKQKSLEEEQSLLFPTLQKNPDGSYRMPKVLITTSRFSHMHKPAEELTAVFPNSQYIPRSKNLSIFDIAKIAANPTTPDEKSGDKPRDPYTHLVVINDHHKKPQALTIVVLPEGPTFHFSVSNFVPRKKISNHGNPTDHMPELNLHGFSTPLGKTVSSMFSSMFPQAPEYQGRQVVTLHNQRDFIFFRRHRYVFRESKGKEKAVGYGLDTEDKNKDKTPMDIAVEGIKVGLQEIGPQLTLKLRRLERGLKEEVEWEWKGQMDKDRKKFQL</sequence>
<dbReference type="EMBL" id="ML119808">
    <property type="protein sequence ID" value="RPA73857.1"/>
    <property type="molecule type" value="Genomic_DNA"/>
</dbReference>
<dbReference type="Proteomes" id="UP000275078">
    <property type="component" value="Unassembled WGS sequence"/>
</dbReference>
<proteinExistence type="predicted"/>
<feature type="region of interest" description="Disordered" evidence="1">
    <location>
        <begin position="1"/>
        <end position="54"/>
    </location>
</feature>
<dbReference type="GO" id="GO:0000460">
    <property type="term" value="P:maturation of 5.8S rRNA"/>
    <property type="evidence" value="ECO:0007669"/>
    <property type="project" value="TreeGrafter"/>
</dbReference>
<name>A0A3N4HKR8_ASCIM</name>
<dbReference type="OrthoDB" id="264354at2759"/>
<keyword evidence="4" id="KW-1185">Reference proteome</keyword>
<dbReference type="GO" id="GO:0000470">
    <property type="term" value="P:maturation of LSU-rRNA"/>
    <property type="evidence" value="ECO:0007669"/>
    <property type="project" value="TreeGrafter"/>
</dbReference>
<dbReference type="InterPro" id="IPR007109">
    <property type="entry name" value="Brix"/>
</dbReference>
<evidence type="ECO:0000256" key="1">
    <source>
        <dbReference type="SAM" id="MobiDB-lite"/>
    </source>
</evidence>
<evidence type="ECO:0000313" key="3">
    <source>
        <dbReference type="EMBL" id="RPA73857.1"/>
    </source>
</evidence>
<evidence type="ECO:0000313" key="4">
    <source>
        <dbReference type="Proteomes" id="UP000275078"/>
    </source>
</evidence>
<dbReference type="Pfam" id="PF04427">
    <property type="entry name" value="Brix"/>
    <property type="match status" value="1"/>
</dbReference>
<feature type="domain" description="Brix" evidence="2">
    <location>
        <begin position="140"/>
        <end position="363"/>
    </location>
</feature>